<evidence type="ECO:0000313" key="2">
    <source>
        <dbReference type="EMBL" id="TCT26904.1"/>
    </source>
</evidence>
<dbReference type="InterPro" id="IPR016181">
    <property type="entry name" value="Acyl_CoA_acyltransferase"/>
</dbReference>
<dbReference type="GO" id="GO:0016747">
    <property type="term" value="F:acyltransferase activity, transferring groups other than amino-acyl groups"/>
    <property type="evidence" value="ECO:0007669"/>
    <property type="project" value="InterPro"/>
</dbReference>
<evidence type="ECO:0000313" key="3">
    <source>
        <dbReference type="Proteomes" id="UP000294650"/>
    </source>
</evidence>
<organism evidence="2 3">
    <name type="scientific">Melghiribacillus thermohalophilus</name>
    <dbReference type="NCBI Taxonomy" id="1324956"/>
    <lineage>
        <taxon>Bacteria</taxon>
        <taxon>Bacillati</taxon>
        <taxon>Bacillota</taxon>
        <taxon>Bacilli</taxon>
        <taxon>Bacillales</taxon>
        <taxon>Bacillaceae</taxon>
        <taxon>Melghiribacillus</taxon>
    </lineage>
</organism>
<dbReference type="PANTHER" id="PTHR43792">
    <property type="entry name" value="GNAT FAMILY, PUTATIVE (AFU_ORTHOLOGUE AFUA_3G00765)-RELATED-RELATED"/>
    <property type="match status" value="1"/>
</dbReference>
<reference evidence="2 3" key="1">
    <citation type="submission" date="2019-03" db="EMBL/GenBank/DDBJ databases">
        <title>Genomic Encyclopedia of Type Strains, Phase IV (KMG-IV): sequencing the most valuable type-strain genomes for metagenomic binning, comparative biology and taxonomic classification.</title>
        <authorList>
            <person name="Goeker M."/>
        </authorList>
    </citation>
    <scope>NUCLEOTIDE SEQUENCE [LARGE SCALE GENOMIC DNA]</scope>
    <source>
        <strain evidence="2 3">DSM 25894</strain>
    </source>
</reference>
<name>A0A4R3NBS9_9BACI</name>
<dbReference type="RefSeq" id="WP_132370327.1">
    <property type="nucleotide sequence ID" value="NZ_SMAN01000001.1"/>
</dbReference>
<dbReference type="InterPro" id="IPR000182">
    <property type="entry name" value="GNAT_dom"/>
</dbReference>
<sequence>MQIMTKRLTLIPISKADAYNLIHHPPVFFKRYQAPIHHSWPHDGLKSLLPLYAEDLQSDPDRIGFGPWVIFNENRCVIGDIGLKGKPDKDGGVEVGYFVNEEKRNRGYASEALKAICEWAFSQNKVNMMKAVTDQNNLPSQKVLEKNGFEMVQKDDPFYMYEKYKGNLC</sequence>
<dbReference type="CDD" id="cd04301">
    <property type="entry name" value="NAT_SF"/>
    <property type="match status" value="1"/>
</dbReference>
<dbReference type="Pfam" id="PF13302">
    <property type="entry name" value="Acetyltransf_3"/>
    <property type="match status" value="1"/>
</dbReference>
<comment type="caution">
    <text evidence="2">The sequence shown here is derived from an EMBL/GenBank/DDBJ whole genome shotgun (WGS) entry which is preliminary data.</text>
</comment>
<protein>
    <submittedName>
        <fullName evidence="2">RimJ/RimL family protein N-acetyltransferase</fullName>
    </submittedName>
</protein>
<dbReference type="Proteomes" id="UP000294650">
    <property type="component" value="Unassembled WGS sequence"/>
</dbReference>
<keyword evidence="2" id="KW-0808">Transferase</keyword>
<dbReference type="AlphaFoldDB" id="A0A4R3NBS9"/>
<dbReference type="Gene3D" id="3.40.630.30">
    <property type="match status" value="1"/>
</dbReference>
<evidence type="ECO:0000259" key="1">
    <source>
        <dbReference type="PROSITE" id="PS51186"/>
    </source>
</evidence>
<dbReference type="EMBL" id="SMAN01000001">
    <property type="protein sequence ID" value="TCT26904.1"/>
    <property type="molecule type" value="Genomic_DNA"/>
</dbReference>
<dbReference type="PANTHER" id="PTHR43792:SF13">
    <property type="entry name" value="ACETYLTRANSFERASE"/>
    <property type="match status" value="1"/>
</dbReference>
<feature type="domain" description="N-acetyltransferase" evidence="1">
    <location>
        <begin position="19"/>
        <end position="165"/>
    </location>
</feature>
<gene>
    <name evidence="2" type="ORF">EDD68_101261</name>
</gene>
<keyword evidence="3" id="KW-1185">Reference proteome</keyword>
<dbReference type="PROSITE" id="PS51186">
    <property type="entry name" value="GNAT"/>
    <property type="match status" value="1"/>
</dbReference>
<dbReference type="InterPro" id="IPR051531">
    <property type="entry name" value="N-acetyltransferase"/>
</dbReference>
<dbReference type="OrthoDB" id="452315at2"/>
<accession>A0A4R3NBS9</accession>
<dbReference type="SUPFAM" id="SSF55729">
    <property type="entry name" value="Acyl-CoA N-acyltransferases (Nat)"/>
    <property type="match status" value="1"/>
</dbReference>
<proteinExistence type="predicted"/>